<accession>A0A6J4PUQ9</accession>
<protein>
    <submittedName>
        <fullName evidence="1">Uncharacterized protein</fullName>
    </submittedName>
</protein>
<proteinExistence type="predicted"/>
<dbReference type="EMBL" id="CADCTZ010001848">
    <property type="protein sequence ID" value="CAA9425116.1"/>
    <property type="molecule type" value="Genomic_DNA"/>
</dbReference>
<sequence>MGITSDIQFVEDMFSIGTEGPNGVLTALFMGKLIPKAKWKLYMSFWNTVIWKAEKSLKKAIKEMLRAWLGTHFFELLVEIFSWVVDVLTALETEPCNIETSRDPPKIFIPIPKIESNGCARSDSLICSLIFYNSPDSFYIAQWLIL</sequence>
<gene>
    <name evidence="1" type="ORF">AVDCRST_MAG84-7430</name>
</gene>
<dbReference type="AlphaFoldDB" id="A0A6J4PUQ9"/>
<evidence type="ECO:0000313" key="1">
    <source>
        <dbReference type="EMBL" id="CAA9425116.1"/>
    </source>
</evidence>
<organism evidence="1">
    <name type="scientific">uncultured Microcoleus sp</name>
    <dbReference type="NCBI Taxonomy" id="259945"/>
    <lineage>
        <taxon>Bacteria</taxon>
        <taxon>Bacillati</taxon>
        <taxon>Cyanobacteriota</taxon>
        <taxon>Cyanophyceae</taxon>
        <taxon>Oscillatoriophycideae</taxon>
        <taxon>Oscillatoriales</taxon>
        <taxon>Microcoleaceae</taxon>
        <taxon>Microcoleus</taxon>
        <taxon>environmental samples</taxon>
    </lineage>
</organism>
<reference evidence="1" key="1">
    <citation type="submission" date="2020-02" db="EMBL/GenBank/DDBJ databases">
        <authorList>
            <person name="Meier V. D."/>
        </authorList>
    </citation>
    <scope>NUCLEOTIDE SEQUENCE</scope>
    <source>
        <strain evidence="1">AVDCRST_MAG84</strain>
    </source>
</reference>
<name>A0A6J4PUQ9_9CYAN</name>